<dbReference type="InterPro" id="IPR036879">
    <property type="entry name" value="TF_MADSbox_sf"/>
</dbReference>
<comment type="subcellular location">
    <subcellularLocation>
        <location evidence="1">Nucleus</location>
    </subcellularLocation>
</comment>
<gene>
    <name evidence="8" type="ORF">SAY87_020614</name>
</gene>
<keyword evidence="5" id="KW-0539">Nucleus</keyword>
<evidence type="ECO:0000256" key="3">
    <source>
        <dbReference type="ARBA" id="ARBA00023125"/>
    </source>
</evidence>
<dbReference type="CDD" id="cd00265">
    <property type="entry name" value="MADS_MEF2_like"/>
    <property type="match status" value="1"/>
</dbReference>
<organism evidence="8 9">
    <name type="scientific">Trapa incisa</name>
    <dbReference type="NCBI Taxonomy" id="236973"/>
    <lineage>
        <taxon>Eukaryota</taxon>
        <taxon>Viridiplantae</taxon>
        <taxon>Streptophyta</taxon>
        <taxon>Embryophyta</taxon>
        <taxon>Tracheophyta</taxon>
        <taxon>Spermatophyta</taxon>
        <taxon>Magnoliopsida</taxon>
        <taxon>eudicotyledons</taxon>
        <taxon>Gunneridae</taxon>
        <taxon>Pentapetalae</taxon>
        <taxon>rosids</taxon>
        <taxon>malvids</taxon>
        <taxon>Myrtales</taxon>
        <taxon>Lythraceae</taxon>
        <taxon>Trapa</taxon>
    </lineage>
</organism>
<keyword evidence="2" id="KW-0805">Transcription regulation</keyword>
<dbReference type="EMBL" id="JAXIOK010000016">
    <property type="protein sequence ID" value="KAK4751816.1"/>
    <property type="molecule type" value="Genomic_DNA"/>
</dbReference>
<accession>A0AAN7PPE3</accession>
<dbReference type="PROSITE" id="PS00350">
    <property type="entry name" value="MADS_BOX_1"/>
    <property type="match status" value="1"/>
</dbReference>
<keyword evidence="9" id="KW-1185">Reference proteome</keyword>
<dbReference type="Pfam" id="PF01486">
    <property type="entry name" value="K-box"/>
    <property type="match status" value="1"/>
</dbReference>
<evidence type="ECO:0000313" key="9">
    <source>
        <dbReference type="Proteomes" id="UP001345219"/>
    </source>
</evidence>
<dbReference type="InterPro" id="IPR002487">
    <property type="entry name" value="TF_Kbox"/>
</dbReference>
<evidence type="ECO:0000313" key="8">
    <source>
        <dbReference type="EMBL" id="KAK4751816.1"/>
    </source>
</evidence>
<dbReference type="GO" id="GO:0003700">
    <property type="term" value="F:DNA-binding transcription factor activity"/>
    <property type="evidence" value="ECO:0007669"/>
    <property type="project" value="InterPro"/>
</dbReference>
<dbReference type="InterPro" id="IPR033896">
    <property type="entry name" value="MEF2-like_N"/>
</dbReference>
<dbReference type="GO" id="GO:0000977">
    <property type="term" value="F:RNA polymerase II transcription regulatory region sequence-specific DNA binding"/>
    <property type="evidence" value="ECO:0007669"/>
    <property type="project" value="InterPro"/>
</dbReference>
<dbReference type="SUPFAM" id="SSF55455">
    <property type="entry name" value="SRF-like"/>
    <property type="match status" value="1"/>
</dbReference>
<dbReference type="PROSITE" id="PS50066">
    <property type="entry name" value="MADS_BOX_2"/>
    <property type="match status" value="1"/>
</dbReference>
<name>A0AAN7PPE3_9MYRT</name>
<dbReference type="PROSITE" id="PS51297">
    <property type="entry name" value="K_BOX"/>
    <property type="match status" value="1"/>
</dbReference>
<dbReference type="InterPro" id="IPR050142">
    <property type="entry name" value="MADS-box/MEF2_TF"/>
</dbReference>
<comment type="caution">
    <text evidence="8">The sequence shown here is derived from an EMBL/GenBank/DDBJ whole genome shotgun (WGS) entry which is preliminary data.</text>
</comment>
<protein>
    <submittedName>
        <fullName evidence="8">Uncharacterized protein</fullName>
    </submittedName>
</protein>
<dbReference type="Pfam" id="PF00319">
    <property type="entry name" value="SRF-TF"/>
    <property type="match status" value="1"/>
</dbReference>
<dbReference type="GO" id="GO:0005634">
    <property type="term" value="C:nucleus"/>
    <property type="evidence" value="ECO:0007669"/>
    <property type="project" value="UniProtKB-SubCell"/>
</dbReference>
<dbReference type="GO" id="GO:0046983">
    <property type="term" value="F:protein dimerization activity"/>
    <property type="evidence" value="ECO:0007669"/>
    <property type="project" value="InterPro"/>
</dbReference>
<dbReference type="GO" id="GO:0045944">
    <property type="term" value="P:positive regulation of transcription by RNA polymerase II"/>
    <property type="evidence" value="ECO:0007669"/>
    <property type="project" value="InterPro"/>
</dbReference>
<dbReference type="Proteomes" id="UP001345219">
    <property type="component" value="Chromosome 16"/>
</dbReference>
<dbReference type="SMART" id="SM00432">
    <property type="entry name" value="MADS"/>
    <property type="match status" value="1"/>
</dbReference>
<evidence type="ECO:0000259" key="6">
    <source>
        <dbReference type="PROSITE" id="PS50066"/>
    </source>
</evidence>
<reference evidence="8 9" key="1">
    <citation type="journal article" date="2023" name="Hortic Res">
        <title>Pangenome of water caltrop reveals structural variations and asymmetric subgenome divergence after allopolyploidization.</title>
        <authorList>
            <person name="Zhang X."/>
            <person name="Chen Y."/>
            <person name="Wang L."/>
            <person name="Yuan Y."/>
            <person name="Fang M."/>
            <person name="Shi L."/>
            <person name="Lu R."/>
            <person name="Comes H.P."/>
            <person name="Ma Y."/>
            <person name="Chen Y."/>
            <person name="Huang G."/>
            <person name="Zhou Y."/>
            <person name="Zheng Z."/>
            <person name="Qiu Y."/>
        </authorList>
    </citation>
    <scope>NUCLEOTIDE SEQUENCE [LARGE SCALE GENOMIC DNA]</scope>
    <source>
        <tissue evidence="8">Roots</tissue>
    </source>
</reference>
<evidence type="ECO:0000256" key="4">
    <source>
        <dbReference type="ARBA" id="ARBA00023163"/>
    </source>
</evidence>
<proteinExistence type="predicted"/>
<evidence type="ECO:0000256" key="1">
    <source>
        <dbReference type="ARBA" id="ARBA00004123"/>
    </source>
</evidence>
<dbReference type="Gene3D" id="3.40.1810.10">
    <property type="entry name" value="Transcription factor, MADS-box"/>
    <property type="match status" value="1"/>
</dbReference>
<dbReference type="PRINTS" id="PR00404">
    <property type="entry name" value="MADSDOMAIN"/>
</dbReference>
<feature type="domain" description="MADS-box" evidence="6">
    <location>
        <begin position="1"/>
        <end position="61"/>
    </location>
</feature>
<evidence type="ECO:0000259" key="7">
    <source>
        <dbReference type="PROSITE" id="PS51297"/>
    </source>
</evidence>
<keyword evidence="4" id="KW-0804">Transcription</keyword>
<keyword evidence="3" id="KW-0238">DNA-binding</keyword>
<evidence type="ECO:0000256" key="2">
    <source>
        <dbReference type="ARBA" id="ARBA00023015"/>
    </source>
</evidence>
<dbReference type="InterPro" id="IPR002100">
    <property type="entry name" value="TF_MADSbox"/>
</dbReference>
<feature type="domain" description="K-box" evidence="7">
    <location>
        <begin position="86"/>
        <end position="178"/>
    </location>
</feature>
<evidence type="ECO:0000256" key="5">
    <source>
        <dbReference type="ARBA" id="ARBA00023242"/>
    </source>
</evidence>
<sequence length="228" mass="26136">MAREKIKIRKINNITARQVTFSKRRKGLLKKANELSVLCDAEVVVIIFSATGKLSEFSSSSVRDILERHRVYHYNVEHVGAPTHWQQMEDRNTIKLAMEVEEKARQLRQLKGEDLEGMDFEELTQLEEMLQTGLDRVLHTKEERTMNEIAKFKKKGARLVEQNKVLKRHLKLHSVGRRLVLGESDNAAGQEEGLQSWPVSTANIYSCSSGPQPDEEAYDFSLKLGLNF</sequence>
<dbReference type="PANTHER" id="PTHR48019">
    <property type="entry name" value="SERUM RESPONSE FACTOR HOMOLOG"/>
    <property type="match status" value="1"/>
</dbReference>
<dbReference type="AlphaFoldDB" id="A0AAN7PPE3"/>